<dbReference type="AlphaFoldDB" id="R0KC68"/>
<keyword evidence="2" id="KW-1185">Reference proteome</keyword>
<evidence type="ECO:0000313" key="2">
    <source>
        <dbReference type="Proteomes" id="UP000296049"/>
    </source>
</evidence>
<proteinExistence type="predicted"/>
<protein>
    <submittedName>
        <fullName evidence="1">Uncharacterized protein</fullName>
    </submittedName>
</protein>
<gene>
    <name evidence="1" type="ORF">Anapl_08523</name>
</gene>
<evidence type="ECO:0000313" key="1">
    <source>
        <dbReference type="EMBL" id="EOB07936.1"/>
    </source>
</evidence>
<reference evidence="2" key="1">
    <citation type="journal article" date="2013" name="Nat. Genet.">
        <title>The duck genome and transcriptome provide insight into an avian influenza virus reservoir species.</title>
        <authorList>
            <person name="Huang Y."/>
            <person name="Li Y."/>
            <person name="Burt D.W."/>
            <person name="Chen H."/>
            <person name="Zhang Y."/>
            <person name="Qian W."/>
            <person name="Kim H."/>
            <person name="Gan S."/>
            <person name="Zhao Y."/>
            <person name="Li J."/>
            <person name="Yi K."/>
            <person name="Feng H."/>
            <person name="Zhu P."/>
            <person name="Li B."/>
            <person name="Liu Q."/>
            <person name="Fairley S."/>
            <person name="Magor K.E."/>
            <person name="Du Z."/>
            <person name="Hu X."/>
            <person name="Goodman L."/>
            <person name="Tafer H."/>
            <person name="Vignal A."/>
            <person name="Lee T."/>
            <person name="Kim K.W."/>
            <person name="Sheng Z."/>
            <person name="An Y."/>
            <person name="Searle S."/>
            <person name="Herrero J."/>
            <person name="Groenen M.A."/>
            <person name="Crooijmans R.P."/>
            <person name="Faraut T."/>
            <person name="Cai Q."/>
            <person name="Webster R.G."/>
            <person name="Aldridge J.R."/>
            <person name="Warren W.C."/>
            <person name="Bartschat S."/>
            <person name="Kehr S."/>
            <person name="Marz M."/>
            <person name="Stadler P.F."/>
            <person name="Smith J."/>
            <person name="Kraus R.H."/>
            <person name="Zhao Y."/>
            <person name="Ren L."/>
            <person name="Fei J."/>
            <person name="Morisson M."/>
            <person name="Kaiser P."/>
            <person name="Griffin D.K."/>
            <person name="Rao M."/>
            <person name="Pitel F."/>
            <person name="Wang J."/>
            <person name="Li N."/>
        </authorList>
    </citation>
    <scope>NUCLEOTIDE SEQUENCE [LARGE SCALE GENOMIC DNA]</scope>
</reference>
<organism evidence="1 2">
    <name type="scientific">Anas platyrhynchos</name>
    <name type="common">Mallard</name>
    <name type="synonym">Anas boschas</name>
    <dbReference type="NCBI Taxonomy" id="8839"/>
    <lineage>
        <taxon>Eukaryota</taxon>
        <taxon>Metazoa</taxon>
        <taxon>Chordata</taxon>
        <taxon>Craniata</taxon>
        <taxon>Vertebrata</taxon>
        <taxon>Euteleostomi</taxon>
        <taxon>Archelosauria</taxon>
        <taxon>Archosauria</taxon>
        <taxon>Dinosauria</taxon>
        <taxon>Saurischia</taxon>
        <taxon>Theropoda</taxon>
        <taxon>Coelurosauria</taxon>
        <taxon>Aves</taxon>
        <taxon>Neognathae</taxon>
        <taxon>Galloanserae</taxon>
        <taxon>Anseriformes</taxon>
        <taxon>Anatidae</taxon>
        <taxon>Anatinae</taxon>
        <taxon>Anas</taxon>
    </lineage>
</organism>
<dbReference type="EMBL" id="KB742483">
    <property type="protein sequence ID" value="EOB07936.1"/>
    <property type="molecule type" value="Genomic_DNA"/>
</dbReference>
<name>R0KC68_ANAPL</name>
<dbReference type="Proteomes" id="UP000296049">
    <property type="component" value="Unassembled WGS sequence"/>
</dbReference>
<accession>R0KC68</accession>
<sequence>MGPSERVEDTPGQSEAQLRKQPTFIYIEDIFGKLLSQTYNLIKAETKSKENYNKILATSVYLSQRDNRPDKITEISEKFRVQLLMRASHCTGMNATAMMREENAENVNSRTGLREVCKWGTQYFFLLPDLTRQEGEEATEVIMDICGCKKVRGKCSPILLCNAEDDSVFIYVTYTFNNIFVFDLSCFVQPSLSNIRINIESAVTVLHEFRSHLPAFFKRVSVISAPNSVLTFDWLWYDDDVL</sequence>